<sequence>MKILAIIPAYNEAGNIQAVIEDLKSFGGDILVVNDGSTDATAAIAKSMGVLVVSHPFNLGIGGTVQTGIKYAFQNGYDAAIQFDGDGQHRGDQIWKIVEPVQRGEADLVIGSRTLPGGYKMGITRFIGSRIFHCLIRFLAGKAIEDPTSGFRCYGRRTLALFSRFYTDDYPEVECIITAARNGLKVMEVPVLMRGRLSGNSSITRRKSAYYMMKVTLAMVIDSMRGRELIEEP</sequence>
<keyword evidence="3" id="KW-1185">Reference proteome</keyword>
<name>A0A4V3NZ38_9BACT</name>
<reference evidence="2 3" key="1">
    <citation type="submission" date="2019-04" db="EMBL/GenBank/DDBJ databases">
        <title>Geobacter oryzae sp. nov., ferric-reducing bacteria isolated from paddy soil.</title>
        <authorList>
            <person name="Xu Z."/>
            <person name="Masuda Y."/>
            <person name="Itoh H."/>
            <person name="Senoo K."/>
        </authorList>
    </citation>
    <scope>NUCLEOTIDE SEQUENCE [LARGE SCALE GENOMIC DNA]</scope>
    <source>
        <strain evidence="2 3">Red111</strain>
    </source>
</reference>
<dbReference type="InterPro" id="IPR001173">
    <property type="entry name" value="Glyco_trans_2-like"/>
</dbReference>
<dbReference type="GO" id="GO:0016740">
    <property type="term" value="F:transferase activity"/>
    <property type="evidence" value="ECO:0007669"/>
    <property type="project" value="UniProtKB-KW"/>
</dbReference>
<evidence type="ECO:0000313" key="3">
    <source>
        <dbReference type="Proteomes" id="UP000306416"/>
    </source>
</evidence>
<dbReference type="AlphaFoldDB" id="A0A4V3NZ38"/>
<dbReference type="EMBL" id="SRSC01000005">
    <property type="protein sequence ID" value="TGU70222.1"/>
    <property type="molecule type" value="Genomic_DNA"/>
</dbReference>
<dbReference type="InterPro" id="IPR050256">
    <property type="entry name" value="Glycosyltransferase_2"/>
</dbReference>
<evidence type="ECO:0000259" key="1">
    <source>
        <dbReference type="Pfam" id="PF00535"/>
    </source>
</evidence>
<organism evidence="2 3">
    <name type="scientific">Geomonas terrae</name>
    <dbReference type="NCBI Taxonomy" id="2562681"/>
    <lineage>
        <taxon>Bacteria</taxon>
        <taxon>Pseudomonadati</taxon>
        <taxon>Thermodesulfobacteriota</taxon>
        <taxon>Desulfuromonadia</taxon>
        <taxon>Geobacterales</taxon>
        <taxon>Geobacteraceae</taxon>
        <taxon>Geomonas</taxon>
    </lineage>
</organism>
<dbReference type="CDD" id="cd04179">
    <property type="entry name" value="DPM_DPG-synthase_like"/>
    <property type="match status" value="1"/>
</dbReference>
<accession>A0A4V3NZ38</accession>
<dbReference type="InterPro" id="IPR029044">
    <property type="entry name" value="Nucleotide-diphossugar_trans"/>
</dbReference>
<proteinExistence type="predicted"/>
<dbReference type="Proteomes" id="UP000306416">
    <property type="component" value="Unassembled WGS sequence"/>
</dbReference>
<feature type="domain" description="Glycosyltransferase 2-like" evidence="1">
    <location>
        <begin position="6"/>
        <end position="154"/>
    </location>
</feature>
<dbReference type="PANTHER" id="PTHR48090:SF7">
    <property type="entry name" value="RFBJ PROTEIN"/>
    <property type="match status" value="1"/>
</dbReference>
<dbReference type="PANTHER" id="PTHR48090">
    <property type="entry name" value="UNDECAPRENYL-PHOSPHATE 4-DEOXY-4-FORMAMIDO-L-ARABINOSE TRANSFERASE-RELATED"/>
    <property type="match status" value="1"/>
</dbReference>
<protein>
    <submittedName>
        <fullName evidence="2">Glycosyltransferase family 2 protein</fullName>
    </submittedName>
</protein>
<evidence type="ECO:0000313" key="2">
    <source>
        <dbReference type="EMBL" id="TGU70222.1"/>
    </source>
</evidence>
<dbReference type="Gene3D" id="3.90.550.10">
    <property type="entry name" value="Spore Coat Polysaccharide Biosynthesis Protein SpsA, Chain A"/>
    <property type="match status" value="1"/>
</dbReference>
<gene>
    <name evidence="2" type="ORF">E4633_18660</name>
</gene>
<comment type="caution">
    <text evidence="2">The sequence shown here is derived from an EMBL/GenBank/DDBJ whole genome shotgun (WGS) entry which is preliminary data.</text>
</comment>
<dbReference type="Pfam" id="PF00535">
    <property type="entry name" value="Glycos_transf_2"/>
    <property type="match status" value="1"/>
</dbReference>
<keyword evidence="2" id="KW-0808">Transferase</keyword>
<dbReference type="RefSeq" id="WP_135872571.1">
    <property type="nucleotide sequence ID" value="NZ_SRSC01000005.1"/>
</dbReference>
<dbReference type="SUPFAM" id="SSF53448">
    <property type="entry name" value="Nucleotide-diphospho-sugar transferases"/>
    <property type="match status" value="1"/>
</dbReference>